<dbReference type="Proteomes" id="UP000001542">
    <property type="component" value="Unassembled WGS sequence"/>
</dbReference>
<gene>
    <name evidence="1" type="ORF">TVAG_260620</name>
</gene>
<reference evidence="1" key="1">
    <citation type="submission" date="2006-10" db="EMBL/GenBank/DDBJ databases">
        <authorList>
            <person name="Amadeo P."/>
            <person name="Zhao Q."/>
            <person name="Wortman J."/>
            <person name="Fraser-Liggett C."/>
            <person name="Carlton J."/>
        </authorList>
    </citation>
    <scope>NUCLEOTIDE SEQUENCE</scope>
    <source>
        <strain evidence="1">G3</strain>
    </source>
</reference>
<organism evidence="1 2">
    <name type="scientific">Trichomonas vaginalis (strain ATCC PRA-98 / G3)</name>
    <dbReference type="NCBI Taxonomy" id="412133"/>
    <lineage>
        <taxon>Eukaryota</taxon>
        <taxon>Metamonada</taxon>
        <taxon>Parabasalia</taxon>
        <taxon>Trichomonadida</taxon>
        <taxon>Trichomonadidae</taxon>
        <taxon>Trichomonas</taxon>
    </lineage>
</organism>
<evidence type="ECO:0000313" key="2">
    <source>
        <dbReference type="Proteomes" id="UP000001542"/>
    </source>
</evidence>
<dbReference type="SMR" id="A2EXI5"/>
<accession>A2EXI5</accession>
<protein>
    <recommendedName>
        <fullName evidence="3">Ankyrin repeat protein</fullName>
    </recommendedName>
</protein>
<sequence>MSQTPQEGTTTALIDNIRHLANCNPNSEDFEIIYHILIKSAKENDKEALQFAGDHNYSRVRNKDGLTLIEYAFKKGNFSDIDYLLTVPNIDAAVSDYSIYFDWDEGHQFVSGEDIYSLDRNRFDIYAANITAINQMGKNAWQVHLPDYPDDDFITVSTKRFLPINKINTAIYKCQEAVRLEKDAEEESEAI</sequence>
<evidence type="ECO:0008006" key="3">
    <source>
        <dbReference type="Google" id="ProtNLM"/>
    </source>
</evidence>
<dbReference type="VEuPathDB" id="TrichDB:TVAGG3_0241500"/>
<reference evidence="1" key="2">
    <citation type="journal article" date="2007" name="Science">
        <title>Draft genome sequence of the sexually transmitted pathogen Trichomonas vaginalis.</title>
        <authorList>
            <person name="Carlton J.M."/>
            <person name="Hirt R.P."/>
            <person name="Silva J.C."/>
            <person name="Delcher A.L."/>
            <person name="Schatz M."/>
            <person name="Zhao Q."/>
            <person name="Wortman J.R."/>
            <person name="Bidwell S.L."/>
            <person name="Alsmark U.C.M."/>
            <person name="Besteiro S."/>
            <person name="Sicheritz-Ponten T."/>
            <person name="Noel C.J."/>
            <person name="Dacks J.B."/>
            <person name="Foster P.G."/>
            <person name="Simillion C."/>
            <person name="Van de Peer Y."/>
            <person name="Miranda-Saavedra D."/>
            <person name="Barton G.J."/>
            <person name="Westrop G.D."/>
            <person name="Mueller S."/>
            <person name="Dessi D."/>
            <person name="Fiori P.L."/>
            <person name="Ren Q."/>
            <person name="Paulsen I."/>
            <person name="Zhang H."/>
            <person name="Bastida-Corcuera F.D."/>
            <person name="Simoes-Barbosa A."/>
            <person name="Brown M.T."/>
            <person name="Hayes R.D."/>
            <person name="Mukherjee M."/>
            <person name="Okumura C.Y."/>
            <person name="Schneider R."/>
            <person name="Smith A.J."/>
            <person name="Vanacova S."/>
            <person name="Villalvazo M."/>
            <person name="Haas B.J."/>
            <person name="Pertea M."/>
            <person name="Feldblyum T.V."/>
            <person name="Utterback T.R."/>
            <person name="Shu C.L."/>
            <person name="Osoegawa K."/>
            <person name="de Jong P.J."/>
            <person name="Hrdy I."/>
            <person name="Horvathova L."/>
            <person name="Zubacova Z."/>
            <person name="Dolezal P."/>
            <person name="Malik S.B."/>
            <person name="Logsdon J.M. Jr."/>
            <person name="Henze K."/>
            <person name="Gupta A."/>
            <person name="Wang C.C."/>
            <person name="Dunne R.L."/>
            <person name="Upcroft J.A."/>
            <person name="Upcroft P."/>
            <person name="White O."/>
            <person name="Salzberg S.L."/>
            <person name="Tang P."/>
            <person name="Chiu C.-H."/>
            <person name="Lee Y.-S."/>
            <person name="Embley T.M."/>
            <person name="Coombs G.H."/>
            <person name="Mottram J.C."/>
            <person name="Tachezy J."/>
            <person name="Fraser-Liggett C.M."/>
            <person name="Johnson P.J."/>
        </authorList>
    </citation>
    <scope>NUCLEOTIDE SEQUENCE [LARGE SCALE GENOMIC DNA]</scope>
    <source>
        <strain evidence="1">G3</strain>
    </source>
</reference>
<dbReference type="AlphaFoldDB" id="A2EXI5"/>
<evidence type="ECO:0000313" key="1">
    <source>
        <dbReference type="EMBL" id="EAY02602.1"/>
    </source>
</evidence>
<keyword evidence="2" id="KW-1185">Reference proteome</keyword>
<dbReference type="InParanoid" id="A2EXI5"/>
<dbReference type="SUPFAM" id="SSF140860">
    <property type="entry name" value="Pseudo ankyrin repeat-like"/>
    <property type="match status" value="1"/>
</dbReference>
<dbReference type="EMBL" id="DS113530">
    <property type="protein sequence ID" value="EAY02602.1"/>
    <property type="molecule type" value="Genomic_DNA"/>
</dbReference>
<name>A2EXI5_TRIV3</name>
<proteinExistence type="predicted"/>
<dbReference type="KEGG" id="tva:4760444"/>
<dbReference type="VEuPathDB" id="TrichDB:TVAG_260620"/>
<dbReference type="RefSeq" id="XP_001314825.1">
    <property type="nucleotide sequence ID" value="XM_001314790.1"/>
</dbReference>